<evidence type="ECO:0000313" key="6">
    <source>
        <dbReference type="Proteomes" id="UP001498398"/>
    </source>
</evidence>
<comment type="similarity">
    <text evidence="1">Belongs to the glycosyl hydrolase 16 family.</text>
</comment>
<feature type="transmembrane region" description="Helical" evidence="3">
    <location>
        <begin position="159"/>
        <end position="177"/>
    </location>
</feature>
<keyword evidence="3" id="KW-0472">Membrane</keyword>
<proteinExistence type="inferred from homology"/>
<dbReference type="EMBL" id="JBANRG010000029">
    <property type="protein sequence ID" value="KAK7452156.1"/>
    <property type="molecule type" value="Genomic_DNA"/>
</dbReference>
<dbReference type="InterPro" id="IPR050546">
    <property type="entry name" value="Glycosyl_Hydrlase_16"/>
</dbReference>
<sequence>MSSSDRKFVENLHDEPDSLPATPGMAPVNPFSPPASVVSFSADAPQTPGSHYPYDDAPRSGVTSVTTSYADLPRQPGSAYTSRPNTANTVDDGSYIGVRPRFSQRESFRSPPSRPLTIHSSPVLAKPKRDKARPKSTALVSGTVISKPWLESRDPYARYAYFVTYGVVLFGIAASAIKCYFDYISVPMITGNLCPVLDENFDSDEGIFGDNGIFMREVDMSGFGNGEFEMTTESPNNSFVANGHLYLVPTLTSDSVPMSQILDGSVYNISGCTYNVTNGFSYTSSSHNAPLHSSAIGADTFDADAYYKACSAVSNATRGQIINPVQSARLNTRRTASIKYGKVEVRAKIPTGDWLWPAIWMLPVDSAYGGWPLSGEIDIMEARGNGPSYPKQGTDYVRGSLNWGPLSWLNAVSKTYGWWHLRRGSYDTDFHTYSLEWTEDFIRIYVDSRLHHMMDLRIKKSFWDRGDFPAVVQNGSDVIALQDPWTNGTKAAPFDQRFYLILNVAVGGTNGWFPDGPEKPWLDGSSTAMKDFLLTQDQWYPSWPQNLEERALVIDSVKMWQLC</sequence>
<feature type="compositionally biased region" description="Basic and acidic residues" evidence="2">
    <location>
        <begin position="1"/>
        <end position="16"/>
    </location>
</feature>
<name>A0ABR1J6H3_9AGAR</name>
<comment type="caution">
    <text evidence="5">The sequence shown here is derived from an EMBL/GenBank/DDBJ whole genome shotgun (WGS) entry which is preliminary data.</text>
</comment>
<accession>A0ABR1J6H3</accession>
<dbReference type="InterPro" id="IPR013320">
    <property type="entry name" value="ConA-like_dom_sf"/>
</dbReference>
<feature type="compositionally biased region" description="Low complexity" evidence="2">
    <location>
        <begin position="26"/>
        <end position="45"/>
    </location>
</feature>
<keyword evidence="3" id="KW-1133">Transmembrane helix</keyword>
<dbReference type="InterPro" id="IPR000757">
    <property type="entry name" value="Beta-glucanase-like"/>
</dbReference>
<dbReference type="Pfam" id="PF00722">
    <property type="entry name" value="Glyco_hydro_16"/>
    <property type="match status" value="1"/>
</dbReference>
<evidence type="ECO:0000313" key="5">
    <source>
        <dbReference type="EMBL" id="KAK7452156.1"/>
    </source>
</evidence>
<keyword evidence="3" id="KW-0812">Transmembrane</keyword>
<evidence type="ECO:0000259" key="4">
    <source>
        <dbReference type="PROSITE" id="PS51762"/>
    </source>
</evidence>
<gene>
    <name evidence="5" type="ORF">VKT23_012263</name>
</gene>
<dbReference type="PANTHER" id="PTHR10963">
    <property type="entry name" value="GLYCOSYL HYDROLASE-RELATED"/>
    <property type="match status" value="1"/>
</dbReference>
<evidence type="ECO:0000256" key="2">
    <source>
        <dbReference type="SAM" id="MobiDB-lite"/>
    </source>
</evidence>
<dbReference type="PANTHER" id="PTHR10963:SF55">
    <property type="entry name" value="GLYCOSIDE HYDROLASE FAMILY 16 PROTEIN"/>
    <property type="match status" value="1"/>
</dbReference>
<dbReference type="SUPFAM" id="SSF49899">
    <property type="entry name" value="Concanavalin A-like lectins/glucanases"/>
    <property type="match status" value="1"/>
</dbReference>
<evidence type="ECO:0000256" key="1">
    <source>
        <dbReference type="ARBA" id="ARBA00006865"/>
    </source>
</evidence>
<protein>
    <recommendedName>
        <fullName evidence="4">GH16 domain-containing protein</fullName>
    </recommendedName>
</protein>
<reference evidence="5 6" key="1">
    <citation type="submission" date="2024-01" db="EMBL/GenBank/DDBJ databases">
        <title>A draft genome for the cacao thread blight pathogen Marasmiellus scandens.</title>
        <authorList>
            <person name="Baruah I.K."/>
            <person name="Leung J."/>
            <person name="Bukari Y."/>
            <person name="Amoako-Attah I."/>
            <person name="Meinhardt L.W."/>
            <person name="Bailey B.A."/>
            <person name="Cohen S.P."/>
        </authorList>
    </citation>
    <scope>NUCLEOTIDE SEQUENCE [LARGE SCALE GENOMIC DNA]</scope>
    <source>
        <strain evidence="5 6">GH-19</strain>
    </source>
</reference>
<organism evidence="5 6">
    <name type="scientific">Marasmiellus scandens</name>
    <dbReference type="NCBI Taxonomy" id="2682957"/>
    <lineage>
        <taxon>Eukaryota</taxon>
        <taxon>Fungi</taxon>
        <taxon>Dikarya</taxon>
        <taxon>Basidiomycota</taxon>
        <taxon>Agaricomycotina</taxon>
        <taxon>Agaricomycetes</taxon>
        <taxon>Agaricomycetidae</taxon>
        <taxon>Agaricales</taxon>
        <taxon>Marasmiineae</taxon>
        <taxon>Omphalotaceae</taxon>
        <taxon>Marasmiellus</taxon>
    </lineage>
</organism>
<dbReference type="Proteomes" id="UP001498398">
    <property type="component" value="Unassembled WGS sequence"/>
</dbReference>
<evidence type="ECO:0000256" key="3">
    <source>
        <dbReference type="SAM" id="Phobius"/>
    </source>
</evidence>
<feature type="domain" description="GH16" evidence="4">
    <location>
        <begin position="284"/>
        <end position="563"/>
    </location>
</feature>
<dbReference type="Gene3D" id="2.60.120.200">
    <property type="match status" value="1"/>
</dbReference>
<feature type="region of interest" description="Disordered" evidence="2">
    <location>
        <begin position="1"/>
        <end position="96"/>
    </location>
</feature>
<keyword evidence="6" id="KW-1185">Reference proteome</keyword>
<feature type="compositionally biased region" description="Polar residues" evidence="2">
    <location>
        <begin position="78"/>
        <end position="91"/>
    </location>
</feature>
<dbReference type="PROSITE" id="PS51762">
    <property type="entry name" value="GH16_2"/>
    <property type="match status" value="1"/>
</dbReference>